<organism evidence="2 3">
    <name type="scientific">Phyllosticta citricarpa</name>
    <dbReference type="NCBI Taxonomy" id="55181"/>
    <lineage>
        <taxon>Eukaryota</taxon>
        <taxon>Fungi</taxon>
        <taxon>Dikarya</taxon>
        <taxon>Ascomycota</taxon>
        <taxon>Pezizomycotina</taxon>
        <taxon>Dothideomycetes</taxon>
        <taxon>Dothideomycetes incertae sedis</taxon>
        <taxon>Botryosphaeriales</taxon>
        <taxon>Phyllostictaceae</taxon>
        <taxon>Phyllosticta</taxon>
    </lineage>
</organism>
<reference evidence="2 3" key="1">
    <citation type="submission" date="2024-04" db="EMBL/GenBank/DDBJ databases">
        <title>Phyllosticta paracitricarpa is synonymous to the EU quarantine fungus P. citricarpa based on phylogenomic analyses.</title>
        <authorList>
            <consortium name="Lawrence Berkeley National Laboratory"/>
            <person name="Van Ingen-Buijs V.A."/>
            <person name="Van Westerhoven A.C."/>
            <person name="Haridas S."/>
            <person name="Skiadas P."/>
            <person name="Martin F."/>
            <person name="Groenewald J.Z."/>
            <person name="Crous P.W."/>
            <person name="Seidl M.F."/>
        </authorList>
    </citation>
    <scope>NUCLEOTIDE SEQUENCE [LARGE SCALE GENOMIC DNA]</scope>
    <source>
        <strain evidence="2 3">CBS 122670</strain>
    </source>
</reference>
<evidence type="ECO:0000256" key="1">
    <source>
        <dbReference type="SAM" id="MobiDB-lite"/>
    </source>
</evidence>
<dbReference type="Proteomes" id="UP001365128">
    <property type="component" value="Unassembled WGS sequence"/>
</dbReference>
<dbReference type="EMBL" id="JBBPDW010000005">
    <property type="protein sequence ID" value="KAK7552562.1"/>
    <property type="molecule type" value="Genomic_DNA"/>
</dbReference>
<evidence type="ECO:0000313" key="3">
    <source>
        <dbReference type="Proteomes" id="UP001365128"/>
    </source>
</evidence>
<comment type="caution">
    <text evidence="2">The sequence shown here is derived from an EMBL/GenBank/DDBJ whole genome shotgun (WGS) entry which is preliminary data.</text>
</comment>
<keyword evidence="3" id="KW-1185">Reference proteome</keyword>
<name>A0ABR1MLD5_9PEZI</name>
<feature type="region of interest" description="Disordered" evidence="1">
    <location>
        <begin position="80"/>
        <end position="106"/>
    </location>
</feature>
<accession>A0ABR1MLD5</accession>
<feature type="compositionally biased region" description="Polar residues" evidence="1">
    <location>
        <begin position="84"/>
        <end position="94"/>
    </location>
</feature>
<gene>
    <name evidence="2" type="ORF">IWX46DRAFT_347364</name>
</gene>
<feature type="region of interest" description="Disordered" evidence="1">
    <location>
        <begin position="126"/>
        <end position="150"/>
    </location>
</feature>
<sequence length="164" mass="18019">MPLARDQKSDHSARFAARMVGAKTTTTTNAIKGRPSSCAVRDYRQGTIDIPSVIAVVVVGIVSLAVRHDGKHSRGQAFFKTARPSINGQQSSQPHSDRRSLVERERKNCGARQADVNFLVNQRPLPRVCRHRGRPSAAPHTQPRHSTRSIPQIQTAASKAFLLP</sequence>
<protein>
    <submittedName>
        <fullName evidence="2">Uncharacterized protein</fullName>
    </submittedName>
</protein>
<feature type="compositionally biased region" description="Basic and acidic residues" evidence="1">
    <location>
        <begin position="95"/>
        <end position="106"/>
    </location>
</feature>
<evidence type="ECO:0000313" key="2">
    <source>
        <dbReference type="EMBL" id="KAK7552562.1"/>
    </source>
</evidence>
<proteinExistence type="predicted"/>